<evidence type="ECO:0000313" key="2">
    <source>
        <dbReference type="EMBL" id="CAL8140202.1"/>
    </source>
</evidence>
<keyword evidence="3" id="KW-1185">Reference proteome</keyword>
<evidence type="ECO:0000313" key="3">
    <source>
        <dbReference type="Proteomes" id="UP001642540"/>
    </source>
</evidence>
<dbReference type="EMBL" id="CAXLJM020000134">
    <property type="protein sequence ID" value="CAL8140202.1"/>
    <property type="molecule type" value="Genomic_DNA"/>
</dbReference>
<dbReference type="Proteomes" id="UP001642540">
    <property type="component" value="Unassembled WGS sequence"/>
</dbReference>
<comment type="caution">
    <text evidence="2">The sequence shown here is derived from an EMBL/GenBank/DDBJ whole genome shotgun (WGS) entry which is preliminary data.</text>
</comment>
<proteinExistence type="predicted"/>
<evidence type="ECO:0000256" key="1">
    <source>
        <dbReference type="SAM" id="MobiDB-lite"/>
    </source>
</evidence>
<gene>
    <name evidence="2" type="ORF">ODALV1_LOCUS28188</name>
</gene>
<sequence length="260" mass="28342">MNECTARKIANNKNIADIYIARYRTTSVTSVIGVPNYLATNVSRVGFPAPATADVKTKRDIPYPPYIFLTNTVLVVSPIPPAKLVCELPTHILDATSRGFVNFMGSQYNTSTSESFARMKSVNTAYIEVEVNRINANTTSLKSVLMDGCFSSISHIVTRLAKMMEYTAQMIAANKSIADEYIARMNSVIRVPMSAHMAYDLSSMGNSEKNSVLSTRPAASSIPIERCAVMDSADRTRMNADIGSLDENGAGSNEDGTRKN</sequence>
<reference evidence="2 3" key="1">
    <citation type="submission" date="2024-08" db="EMBL/GenBank/DDBJ databases">
        <authorList>
            <person name="Cucini C."/>
            <person name="Frati F."/>
        </authorList>
    </citation>
    <scope>NUCLEOTIDE SEQUENCE [LARGE SCALE GENOMIC DNA]</scope>
</reference>
<organism evidence="2 3">
    <name type="scientific">Orchesella dallaii</name>
    <dbReference type="NCBI Taxonomy" id="48710"/>
    <lineage>
        <taxon>Eukaryota</taxon>
        <taxon>Metazoa</taxon>
        <taxon>Ecdysozoa</taxon>
        <taxon>Arthropoda</taxon>
        <taxon>Hexapoda</taxon>
        <taxon>Collembola</taxon>
        <taxon>Entomobryomorpha</taxon>
        <taxon>Entomobryoidea</taxon>
        <taxon>Orchesellidae</taxon>
        <taxon>Orchesellinae</taxon>
        <taxon>Orchesella</taxon>
    </lineage>
</organism>
<protein>
    <submittedName>
        <fullName evidence="2">Uncharacterized protein</fullName>
    </submittedName>
</protein>
<feature type="region of interest" description="Disordered" evidence="1">
    <location>
        <begin position="238"/>
        <end position="260"/>
    </location>
</feature>
<accession>A0ABP1RZX3</accession>
<name>A0ABP1RZX3_9HEXA</name>